<evidence type="ECO:0000256" key="12">
    <source>
        <dbReference type="ARBA" id="ARBA00032782"/>
    </source>
</evidence>
<organism evidence="17">
    <name type="scientific">Volvulina compacta</name>
    <dbReference type="NCBI Taxonomy" id="51721"/>
    <lineage>
        <taxon>Eukaryota</taxon>
        <taxon>Viridiplantae</taxon>
        <taxon>Chlorophyta</taxon>
        <taxon>core chlorophytes</taxon>
        <taxon>Chlorophyceae</taxon>
        <taxon>CS clade</taxon>
        <taxon>Chlamydomonadales</taxon>
        <taxon>Volvocaceae</taxon>
        <taxon>Volvulina</taxon>
    </lineage>
</organism>
<dbReference type="EMBL" id="MH511735">
    <property type="protein sequence ID" value="QIA46908.1"/>
    <property type="molecule type" value="Genomic_DNA"/>
</dbReference>
<evidence type="ECO:0000256" key="9">
    <source>
        <dbReference type="ARBA" id="ARBA00022695"/>
    </source>
</evidence>
<evidence type="ECO:0000256" key="2">
    <source>
        <dbReference type="ARBA" id="ARBA00004229"/>
    </source>
</evidence>
<dbReference type="InterPro" id="IPR007645">
    <property type="entry name" value="RNA_pol_Rpb2_3"/>
</dbReference>
<feature type="domain" description="RNA polymerase Rpb2" evidence="16">
    <location>
        <begin position="764"/>
        <end position="832"/>
    </location>
</feature>
<dbReference type="GO" id="GO:0000428">
    <property type="term" value="C:DNA-directed RNA polymerase complex"/>
    <property type="evidence" value="ECO:0007669"/>
    <property type="project" value="UniProtKB-KW"/>
</dbReference>
<evidence type="ECO:0000256" key="3">
    <source>
        <dbReference type="ARBA" id="ARBA00006835"/>
    </source>
</evidence>
<evidence type="ECO:0000256" key="5">
    <source>
        <dbReference type="ARBA" id="ARBA00022478"/>
    </source>
</evidence>
<reference evidence="17" key="1">
    <citation type="journal article" date="2019" name="Front. Microbiol.">
        <title>Evolutionary Analysis of Unicellular Species in Chlamydomonadales Through Chloroplast Genome Comparison With the Colonial Volvocine Algae.</title>
        <authorList>
            <person name="Hu Y."/>
            <person name="Xing W."/>
            <person name="Song H."/>
            <person name="Zhu H."/>
            <person name="Liu G."/>
            <person name="Hu Z."/>
        </authorList>
    </citation>
    <scope>NUCLEOTIDE SEQUENCE</scope>
</reference>
<dbReference type="Gene3D" id="2.30.150.10">
    <property type="entry name" value="DNA-directed RNA polymerase, beta subunit, external 1 domain"/>
    <property type="match status" value="1"/>
</dbReference>
<evidence type="ECO:0000256" key="10">
    <source>
        <dbReference type="ARBA" id="ARBA00023163"/>
    </source>
</evidence>
<name>A0A6C0RX41_9CHLO</name>
<evidence type="ECO:0000256" key="8">
    <source>
        <dbReference type="ARBA" id="ARBA00022679"/>
    </source>
</evidence>
<keyword evidence="5" id="KW-0240">DNA-directed RNA polymerase</keyword>
<dbReference type="PANTHER" id="PTHR20856">
    <property type="entry name" value="DNA-DIRECTED RNA POLYMERASE I SUBUNIT 2"/>
    <property type="match status" value="1"/>
</dbReference>
<evidence type="ECO:0000256" key="13">
    <source>
        <dbReference type="ARBA" id="ARBA00048552"/>
    </source>
</evidence>
<comment type="subcellular location">
    <subcellularLocation>
        <location evidence="2">Plastid</location>
        <location evidence="2">Chloroplast</location>
    </subcellularLocation>
</comment>
<dbReference type="GO" id="GO:0032549">
    <property type="term" value="F:ribonucleoside binding"/>
    <property type="evidence" value="ECO:0007669"/>
    <property type="project" value="InterPro"/>
</dbReference>
<evidence type="ECO:0000256" key="7">
    <source>
        <dbReference type="ARBA" id="ARBA00022640"/>
    </source>
</evidence>
<dbReference type="InterPro" id="IPR015712">
    <property type="entry name" value="DNA-dir_RNA_pol_su2"/>
</dbReference>
<comment type="catalytic activity">
    <reaction evidence="13">
        <text>RNA(n) + a ribonucleoside 5'-triphosphate = RNA(n+1) + diphosphate</text>
        <dbReference type="Rhea" id="RHEA:21248"/>
        <dbReference type="Rhea" id="RHEA-COMP:14527"/>
        <dbReference type="Rhea" id="RHEA-COMP:17342"/>
        <dbReference type="ChEBI" id="CHEBI:33019"/>
        <dbReference type="ChEBI" id="CHEBI:61557"/>
        <dbReference type="ChEBI" id="CHEBI:140395"/>
        <dbReference type="EC" id="2.7.7.6"/>
    </reaction>
</comment>
<keyword evidence="6" id="KW-0150">Chloroplast</keyword>
<dbReference type="InterPro" id="IPR042107">
    <property type="entry name" value="DNA-dir_RNA_pol_bsu_ext_1_sf"/>
</dbReference>
<evidence type="ECO:0000313" key="17">
    <source>
        <dbReference type="EMBL" id="QIA46908.1"/>
    </source>
</evidence>
<dbReference type="Gene3D" id="3.90.1110.10">
    <property type="entry name" value="RNA polymerase Rpb2, domain 2"/>
    <property type="match status" value="1"/>
</dbReference>
<keyword evidence="7 17" id="KW-0934">Plastid</keyword>
<evidence type="ECO:0000256" key="1">
    <source>
        <dbReference type="ARBA" id="ARBA00004026"/>
    </source>
</evidence>
<dbReference type="Gene3D" id="3.90.1100.10">
    <property type="match status" value="2"/>
</dbReference>
<dbReference type="Pfam" id="PF04561">
    <property type="entry name" value="RNA_pol_Rpb2_2"/>
    <property type="match status" value="1"/>
</dbReference>
<dbReference type="Pfam" id="PF04565">
    <property type="entry name" value="RNA_pol_Rpb2_3"/>
    <property type="match status" value="1"/>
</dbReference>
<dbReference type="Gene3D" id="2.40.50.100">
    <property type="match status" value="1"/>
</dbReference>
<dbReference type="SUPFAM" id="SSF64484">
    <property type="entry name" value="beta and beta-prime subunits of DNA dependent RNA-polymerase"/>
    <property type="match status" value="2"/>
</dbReference>
<dbReference type="GO" id="GO:0003899">
    <property type="term" value="F:DNA-directed RNA polymerase activity"/>
    <property type="evidence" value="ECO:0007669"/>
    <property type="project" value="UniProtKB-EC"/>
</dbReference>
<dbReference type="AlphaFoldDB" id="A0A6C0RX41"/>
<keyword evidence="9" id="KW-0548">Nucleotidyltransferase</keyword>
<evidence type="ECO:0000259" key="15">
    <source>
        <dbReference type="Pfam" id="PF04561"/>
    </source>
</evidence>
<evidence type="ECO:0000259" key="16">
    <source>
        <dbReference type="Pfam" id="PF04565"/>
    </source>
</evidence>
<dbReference type="GO" id="GO:0006351">
    <property type="term" value="P:DNA-templated transcription"/>
    <property type="evidence" value="ECO:0007669"/>
    <property type="project" value="InterPro"/>
</dbReference>
<accession>A0A6C0RX41</accession>
<protein>
    <recommendedName>
        <fullName evidence="4">DNA-directed RNA polymerase</fullName>
        <ecNumber evidence="4">2.7.7.6</ecNumber>
    </recommendedName>
    <alternativeName>
        <fullName evidence="12">PEP</fullName>
    </alternativeName>
</protein>
<geneLocation type="plastid" evidence="17"/>
<keyword evidence="10" id="KW-0804">Transcription</keyword>
<feature type="domain" description="RNA polymerase Rpb2" evidence="15">
    <location>
        <begin position="424"/>
        <end position="656"/>
    </location>
</feature>
<proteinExistence type="inferred from homology"/>
<dbReference type="GO" id="GO:0003677">
    <property type="term" value="F:DNA binding"/>
    <property type="evidence" value="ECO:0007669"/>
    <property type="project" value="InterPro"/>
</dbReference>
<gene>
    <name evidence="17" type="primary">rpoBa</name>
</gene>
<evidence type="ECO:0000256" key="11">
    <source>
        <dbReference type="ARBA" id="ARBA00026088"/>
    </source>
</evidence>
<dbReference type="InterPro" id="IPR007642">
    <property type="entry name" value="RNA_pol_Rpb2_2"/>
</dbReference>
<dbReference type="EC" id="2.7.7.6" evidence="4"/>
<dbReference type="GO" id="GO:0009507">
    <property type="term" value="C:chloroplast"/>
    <property type="evidence" value="ECO:0007669"/>
    <property type="project" value="UniProtKB-SubCell"/>
</dbReference>
<comment type="similarity">
    <text evidence="3 14">Belongs to the RNA polymerase beta chain family.</text>
</comment>
<comment type="function">
    <text evidence="1">DNA-dependent RNA polymerase catalyzes the transcription of DNA into RNA using the four ribonucleoside triphosphates as substrates.</text>
</comment>
<dbReference type="InterPro" id="IPR037034">
    <property type="entry name" value="RNA_pol_Rpb2_2_sf"/>
</dbReference>
<evidence type="ECO:0000256" key="6">
    <source>
        <dbReference type="ARBA" id="ARBA00022528"/>
    </source>
</evidence>
<sequence length="994" mass="112898">MNKKFFKINSQSPCFPFFSLRIATQFFPFGKIPFSLPAQFVPVRGLMEKKAVKQSWRKTINSSAVVCYVTAFPFNSEAGQNNNKLRASLLKTMPAKGNPPTKYFSPKAEENTPWADMSLTAQEDFNKYLITDFVEIQRKSFYTLLEKGLIEEFSKRNPITNTKKTMELFFYPNFYQLTPPQYSPSFAIIKSKSYTSKLYIPVQLTNYTTNNKIINTDIELLSYFDHNNQITSSLSKNSDKLNKILLNQVLCKERNESMPQNNKMSSKKSKIINCLAAQAEAIAQISQDNFFGSEANSQTKDLGPDVVTPNKFSWSSKTTKHFFFKSSDSNEIVSKPVLLESRTPKQSKTDRLPTRSAILKNSPLGTKKKKLFGCSTIFQNEKGLQKQQYSVLKWVYIGDIPLMTKRGHFILNGCARVIINQMIRSPGIYFQKKIYENFSNQWSEKPQSMFIRYYADLICNRGTWLRIEMDKYNRIWAQMKRVPKIPIMWFLIAVGLTDKIVLKSITDSKTLLYNLQEDPLSSQKKLLPYVKTPPAAWTKIYNIVFSKKTKKNPKDSHLAKQEIKQSKTAEKLYGTLELKSEQGRKWIFNKFMNPRTYDLGKVGRVNFNNKLKLSISSNITTLTPQDFLAATNYLLLVSKGLREVDDIDHLKNRRVRTSGELIQLQIGVGLVRLEKIIREKMVSLSGSSAPKKISWSEQSEASVIKKKSQAKLQKSVTEDLKKKPGTSSFQKAVSGVDIHISTIMNTKPFNGALREFFGTSPLSQFMDQINPLAELTHKRRLSSMGPGGVTRDSATLAIRGIHPSHYGRICPVETPEGKNTGLVNSLTAYARVNSEGYIETPFYRVFKGQVQRKKGLYFLSAKQEENIKIAAPDLYTSNIGFLPKASIPVRIIEDFTKISRNELQYVGVAPIQMISIATSLIPFFEHDDANRALMGSNMQRQAVPILKPQRPIVGTGLEARAVSDSGHVVTAKYSGIITYTSSSKIIIYTWLPRR</sequence>
<evidence type="ECO:0000256" key="4">
    <source>
        <dbReference type="ARBA" id="ARBA00012418"/>
    </source>
</evidence>
<keyword evidence="8" id="KW-0808">Transferase</keyword>
<evidence type="ECO:0000256" key="14">
    <source>
        <dbReference type="RuleBase" id="RU000434"/>
    </source>
</evidence>
<comment type="subunit">
    <text evidence="11">In plastids the minimal PEP RNA polymerase catalytic core is composed of four subunits: alpha, beta, beta', and beta''. When a (nuclear-encoded) sigma factor is associated with the core the holoenzyme is formed, which can initiate transcription.</text>
</comment>